<dbReference type="EMBL" id="CAFBLS010000061">
    <property type="protein sequence ID" value="CAB4870294.1"/>
    <property type="molecule type" value="Genomic_DNA"/>
</dbReference>
<evidence type="ECO:0000313" key="2">
    <source>
        <dbReference type="EMBL" id="CAB4870294.1"/>
    </source>
</evidence>
<feature type="transmembrane region" description="Helical" evidence="1">
    <location>
        <begin position="71"/>
        <end position="90"/>
    </location>
</feature>
<keyword evidence="1" id="KW-0472">Membrane</keyword>
<organism evidence="2">
    <name type="scientific">freshwater metagenome</name>
    <dbReference type="NCBI Taxonomy" id="449393"/>
    <lineage>
        <taxon>unclassified sequences</taxon>
        <taxon>metagenomes</taxon>
        <taxon>ecological metagenomes</taxon>
    </lineage>
</organism>
<name>A0A6J7DNN0_9ZZZZ</name>
<dbReference type="AlphaFoldDB" id="A0A6J7DNN0"/>
<protein>
    <submittedName>
        <fullName evidence="2">Unannotated protein</fullName>
    </submittedName>
</protein>
<keyword evidence="1" id="KW-0812">Transmembrane</keyword>
<proteinExistence type="predicted"/>
<gene>
    <name evidence="2" type="ORF">UFOPK3402_00649</name>
</gene>
<accession>A0A6J7DNN0</accession>
<feature type="transmembrane region" description="Helical" evidence="1">
    <location>
        <begin position="43"/>
        <end position="65"/>
    </location>
</feature>
<evidence type="ECO:0000256" key="1">
    <source>
        <dbReference type="SAM" id="Phobius"/>
    </source>
</evidence>
<sequence>MSADHPRPIFWFLWPQPDPHEPLDGDARQVRLIRIPGRGPLRVLLLASATIALAVVTGTAIMAAIGTSWLLLFPVSALIATFLVLLLRAWTIGTYVNDERLAVQRLFGTDAVRWNDVRNVVDGDGAVLVTMRSGHVIRTHISRRSIDILWSGEGFDAAKLALQRWGEHS</sequence>
<reference evidence="2" key="1">
    <citation type="submission" date="2020-05" db="EMBL/GenBank/DDBJ databases">
        <authorList>
            <person name="Chiriac C."/>
            <person name="Salcher M."/>
            <person name="Ghai R."/>
            <person name="Kavagutti S V."/>
        </authorList>
    </citation>
    <scope>NUCLEOTIDE SEQUENCE</scope>
</reference>
<keyword evidence="1" id="KW-1133">Transmembrane helix</keyword>